<dbReference type="Pfam" id="PF25137">
    <property type="entry name" value="ADH_Fe_C"/>
    <property type="match status" value="1"/>
</dbReference>
<keyword evidence="1" id="KW-0560">Oxidoreductase</keyword>
<gene>
    <name evidence="4" type="ORF">FC96_GL000520</name>
</gene>
<dbReference type="InterPro" id="IPR039697">
    <property type="entry name" value="Alcohol_dehydrogenase_Fe"/>
</dbReference>
<evidence type="ECO:0000259" key="2">
    <source>
        <dbReference type="Pfam" id="PF00465"/>
    </source>
</evidence>
<dbReference type="Pfam" id="PF00465">
    <property type="entry name" value="Fe-ADH"/>
    <property type="match status" value="1"/>
</dbReference>
<comment type="caution">
    <text evidence="4">The sequence shown here is derived from an EMBL/GenBank/DDBJ whole genome shotgun (WGS) entry which is preliminary data.</text>
</comment>
<protein>
    <submittedName>
        <fullName evidence="4">PduQ protein</fullName>
    </submittedName>
</protein>
<feature type="domain" description="Fe-containing alcohol dehydrogenase-like C-terminal" evidence="3">
    <location>
        <begin position="170"/>
        <end position="371"/>
    </location>
</feature>
<evidence type="ECO:0000313" key="5">
    <source>
        <dbReference type="Proteomes" id="UP000050911"/>
    </source>
</evidence>
<feature type="domain" description="Alcohol dehydrogenase iron-type/glycerol dehydrogenase GldA" evidence="2">
    <location>
        <begin position="7"/>
        <end position="159"/>
    </location>
</feature>
<evidence type="ECO:0000256" key="1">
    <source>
        <dbReference type="ARBA" id="ARBA00023002"/>
    </source>
</evidence>
<organism evidence="4 5">
    <name type="scientific">Secundilactobacillus kimchicus JCM 15530</name>
    <dbReference type="NCBI Taxonomy" id="1302272"/>
    <lineage>
        <taxon>Bacteria</taxon>
        <taxon>Bacillati</taxon>
        <taxon>Bacillota</taxon>
        <taxon>Bacilli</taxon>
        <taxon>Lactobacillales</taxon>
        <taxon>Lactobacillaceae</taxon>
        <taxon>Secundilactobacillus</taxon>
    </lineage>
</organism>
<dbReference type="EMBL" id="AZCX01000010">
    <property type="protein sequence ID" value="KRK47250.1"/>
    <property type="molecule type" value="Genomic_DNA"/>
</dbReference>
<accession>A0A0R1HUZ4</accession>
<keyword evidence="5" id="KW-1185">Reference proteome</keyword>
<proteinExistence type="predicted"/>
<dbReference type="PANTHER" id="PTHR11496:SF83">
    <property type="entry name" value="HYDROXYACID-OXOACID TRANSHYDROGENASE, MITOCHONDRIAL"/>
    <property type="match status" value="1"/>
</dbReference>
<evidence type="ECO:0000259" key="3">
    <source>
        <dbReference type="Pfam" id="PF25137"/>
    </source>
</evidence>
<dbReference type="AlphaFoldDB" id="A0A0R1HUZ4"/>
<dbReference type="OrthoDB" id="9815791at2"/>
<dbReference type="PATRIC" id="fig|1302272.5.peg.518"/>
<dbReference type="Gene3D" id="3.40.50.1970">
    <property type="match status" value="1"/>
</dbReference>
<evidence type="ECO:0000313" key="4">
    <source>
        <dbReference type="EMBL" id="KRK47250.1"/>
    </source>
</evidence>
<dbReference type="InterPro" id="IPR018211">
    <property type="entry name" value="ADH_Fe_CS"/>
</dbReference>
<dbReference type="InterPro" id="IPR056798">
    <property type="entry name" value="ADH_Fe_C"/>
</dbReference>
<dbReference type="PROSITE" id="PS00060">
    <property type="entry name" value="ADH_IRON_2"/>
    <property type="match status" value="1"/>
</dbReference>
<dbReference type="GO" id="GO:0046872">
    <property type="term" value="F:metal ion binding"/>
    <property type="evidence" value="ECO:0007669"/>
    <property type="project" value="InterPro"/>
</dbReference>
<dbReference type="RefSeq" id="WP_056942940.1">
    <property type="nucleotide sequence ID" value="NZ_AZCX01000010.1"/>
</dbReference>
<dbReference type="Gene3D" id="1.20.1090.10">
    <property type="entry name" value="Dehydroquinate synthase-like - alpha domain"/>
    <property type="match status" value="1"/>
</dbReference>
<sequence>METISIPTKILSGVDSLDELTNISNEKIFMVCDSFLPNTPTLKEITSKINSSNSVTIFSDVKPDPPLENIILGVKKYLNFQPTVVIAVGGGSAIDTGKAIRFFGEKILQKDIKFFTAIPTTSGTGSEVTNTSVISDTANHRKFPIMNDHLTPDYALLDPKLVTTAPQSVTAYSGLDVMTHALESLVATKSNLLTDALAEKAVDTIAHHLVDCYNDGQDIQSRQVVHEASCAAGIAFNTAGLGICHAIAHQLGAEFHVPHGLANAMLLPYVVTYNASKSDLALAKYAAAARKAGLASNGMGDKVAVRRLVACIQSMMRQMHCPATLNAFGIDVAEAAKMTAQIVSGAKADGTFPGNPVVPTDDDLAAIYKSIIK</sequence>
<name>A0A0R1HUZ4_9LACO</name>
<dbReference type="InterPro" id="IPR001670">
    <property type="entry name" value="ADH_Fe/GldA"/>
</dbReference>
<dbReference type="CDD" id="cd08180">
    <property type="entry name" value="PDD"/>
    <property type="match status" value="1"/>
</dbReference>
<dbReference type="PROSITE" id="PS00913">
    <property type="entry name" value="ADH_IRON_1"/>
    <property type="match status" value="1"/>
</dbReference>
<dbReference type="SUPFAM" id="SSF56796">
    <property type="entry name" value="Dehydroquinate synthase-like"/>
    <property type="match status" value="1"/>
</dbReference>
<dbReference type="GO" id="GO:0004022">
    <property type="term" value="F:alcohol dehydrogenase (NAD+) activity"/>
    <property type="evidence" value="ECO:0007669"/>
    <property type="project" value="UniProtKB-ARBA"/>
</dbReference>
<dbReference type="STRING" id="1302272.FC96_GL000520"/>
<dbReference type="FunFam" id="3.40.50.1970:FF:000003">
    <property type="entry name" value="Alcohol dehydrogenase, iron-containing"/>
    <property type="match status" value="1"/>
</dbReference>
<dbReference type="FunFam" id="1.20.1090.10:FF:000001">
    <property type="entry name" value="Aldehyde-alcohol dehydrogenase"/>
    <property type="match status" value="1"/>
</dbReference>
<dbReference type="Proteomes" id="UP000050911">
    <property type="component" value="Unassembled WGS sequence"/>
</dbReference>
<dbReference type="PANTHER" id="PTHR11496">
    <property type="entry name" value="ALCOHOL DEHYDROGENASE"/>
    <property type="match status" value="1"/>
</dbReference>
<reference evidence="4 5" key="1">
    <citation type="journal article" date="2015" name="Genome Announc.">
        <title>Expanding the biotechnology potential of lactobacilli through comparative genomics of 213 strains and associated genera.</title>
        <authorList>
            <person name="Sun Z."/>
            <person name="Harris H.M."/>
            <person name="McCann A."/>
            <person name="Guo C."/>
            <person name="Argimon S."/>
            <person name="Zhang W."/>
            <person name="Yang X."/>
            <person name="Jeffery I.B."/>
            <person name="Cooney J.C."/>
            <person name="Kagawa T.F."/>
            <person name="Liu W."/>
            <person name="Song Y."/>
            <person name="Salvetti E."/>
            <person name="Wrobel A."/>
            <person name="Rasinkangas P."/>
            <person name="Parkhill J."/>
            <person name="Rea M.C."/>
            <person name="O'Sullivan O."/>
            <person name="Ritari J."/>
            <person name="Douillard F.P."/>
            <person name="Paul Ross R."/>
            <person name="Yang R."/>
            <person name="Briner A.E."/>
            <person name="Felis G.E."/>
            <person name="de Vos W.M."/>
            <person name="Barrangou R."/>
            <person name="Klaenhammer T.R."/>
            <person name="Caufield P.W."/>
            <person name="Cui Y."/>
            <person name="Zhang H."/>
            <person name="O'Toole P.W."/>
        </authorList>
    </citation>
    <scope>NUCLEOTIDE SEQUENCE [LARGE SCALE GENOMIC DNA]</scope>
    <source>
        <strain evidence="4 5">JCM 15530</strain>
    </source>
</reference>